<dbReference type="Gene3D" id="2.60.40.10">
    <property type="entry name" value="Immunoglobulins"/>
    <property type="match status" value="1"/>
</dbReference>
<dbReference type="FunFam" id="1.10.418.10:FF:000051">
    <property type="entry name" value="Abnormal spindle-like microcephaly-associated protein homolog"/>
    <property type="match status" value="1"/>
</dbReference>
<dbReference type="SUPFAM" id="SSF47576">
    <property type="entry name" value="Calponin-homology domain, CH-domain"/>
    <property type="match status" value="1"/>
</dbReference>
<feature type="compositionally biased region" description="Polar residues" evidence="12">
    <location>
        <begin position="171"/>
        <end position="216"/>
    </location>
</feature>
<keyword evidence="5" id="KW-0132">Cell division</keyword>
<evidence type="ECO:0000256" key="4">
    <source>
        <dbReference type="ARBA" id="ARBA00022553"/>
    </source>
</evidence>
<dbReference type="CTD" id="42946"/>
<keyword evidence="10" id="KW-0539">Nucleus</keyword>
<dbReference type="GO" id="GO:0051301">
    <property type="term" value="P:cell division"/>
    <property type="evidence" value="ECO:0007669"/>
    <property type="project" value="UniProtKB-KW"/>
</dbReference>
<feature type="compositionally biased region" description="Polar residues" evidence="12">
    <location>
        <begin position="264"/>
        <end position="273"/>
    </location>
</feature>
<dbReference type="InterPro" id="IPR036872">
    <property type="entry name" value="CH_dom_sf"/>
</dbReference>
<keyword evidence="3" id="KW-0963">Cytoplasm</keyword>
<evidence type="ECO:0000256" key="8">
    <source>
        <dbReference type="ARBA" id="ARBA00022860"/>
    </source>
</evidence>
<dbReference type="Gene3D" id="1.20.5.190">
    <property type="match status" value="9"/>
</dbReference>
<evidence type="ECO:0000256" key="2">
    <source>
        <dbReference type="ARBA" id="ARBA00004496"/>
    </source>
</evidence>
<dbReference type="RefSeq" id="XP_011302287.1">
    <property type="nucleotide sequence ID" value="XM_011303985.1"/>
</dbReference>
<feature type="region of interest" description="Disordered" evidence="12">
    <location>
        <begin position="567"/>
        <end position="595"/>
    </location>
</feature>
<evidence type="ECO:0000256" key="12">
    <source>
        <dbReference type="SAM" id="MobiDB-lite"/>
    </source>
</evidence>
<feature type="compositionally biased region" description="Polar residues" evidence="12">
    <location>
        <begin position="244"/>
        <end position="257"/>
    </location>
</feature>
<feature type="region of interest" description="Disordered" evidence="12">
    <location>
        <begin position="497"/>
        <end position="531"/>
    </location>
</feature>
<dbReference type="GO" id="GO:0005634">
    <property type="term" value="C:nucleus"/>
    <property type="evidence" value="ECO:0007669"/>
    <property type="project" value="UniProtKB-SubCell"/>
</dbReference>
<dbReference type="SMART" id="SM00015">
    <property type="entry name" value="IQ"/>
    <property type="match status" value="25"/>
</dbReference>
<evidence type="ECO:0000313" key="15">
    <source>
        <dbReference type="RefSeq" id="XP_011302287.1"/>
    </source>
</evidence>
<evidence type="ECO:0000256" key="9">
    <source>
        <dbReference type="ARBA" id="ARBA00023054"/>
    </source>
</evidence>
<feature type="compositionally biased region" description="Polar residues" evidence="12">
    <location>
        <begin position="393"/>
        <end position="411"/>
    </location>
</feature>
<keyword evidence="14" id="KW-1185">Reference proteome</keyword>
<protein>
    <submittedName>
        <fullName evidence="15">Protein abnormal spindle</fullName>
    </submittedName>
</protein>
<dbReference type="Pfam" id="PF00307">
    <property type="entry name" value="CH"/>
    <property type="match status" value="1"/>
</dbReference>
<dbReference type="PROSITE" id="PS50021">
    <property type="entry name" value="CH"/>
    <property type="match status" value="1"/>
</dbReference>
<evidence type="ECO:0000256" key="3">
    <source>
        <dbReference type="ARBA" id="ARBA00022490"/>
    </source>
</evidence>
<feature type="compositionally biased region" description="Basic residues" evidence="12">
    <location>
        <begin position="132"/>
        <end position="141"/>
    </location>
</feature>
<dbReference type="GO" id="GO:0000922">
    <property type="term" value="C:spindle pole"/>
    <property type="evidence" value="ECO:0007669"/>
    <property type="project" value="TreeGrafter"/>
</dbReference>
<evidence type="ECO:0000256" key="5">
    <source>
        <dbReference type="ARBA" id="ARBA00022618"/>
    </source>
</evidence>
<dbReference type="GeneID" id="105266085"/>
<dbReference type="InterPro" id="IPR031549">
    <property type="entry name" value="ASH"/>
</dbReference>
<evidence type="ECO:0000256" key="10">
    <source>
        <dbReference type="ARBA" id="ARBA00023242"/>
    </source>
</evidence>
<proteinExistence type="predicted"/>
<dbReference type="Pfam" id="PF15780">
    <property type="entry name" value="ASH"/>
    <property type="match status" value="1"/>
</dbReference>
<dbReference type="GO" id="GO:0007051">
    <property type="term" value="P:spindle organization"/>
    <property type="evidence" value="ECO:0007669"/>
    <property type="project" value="UniProtKB-ARBA"/>
</dbReference>
<dbReference type="GO" id="GO:0051295">
    <property type="term" value="P:establishment of meiotic spindle localization"/>
    <property type="evidence" value="ECO:0007669"/>
    <property type="project" value="TreeGrafter"/>
</dbReference>
<dbReference type="PROSITE" id="PS50096">
    <property type="entry name" value="IQ"/>
    <property type="match status" value="7"/>
</dbReference>
<dbReference type="InterPro" id="IPR051185">
    <property type="entry name" value="ASPM"/>
</dbReference>
<feature type="domain" description="Calponin-homology (CH)" evidence="13">
    <location>
        <begin position="1001"/>
        <end position="1133"/>
    </location>
</feature>
<keyword evidence="11" id="KW-0131">Cell cycle</keyword>
<gene>
    <name evidence="15" type="primary">asp</name>
</gene>
<dbReference type="SMART" id="SM00033">
    <property type="entry name" value="CH"/>
    <property type="match status" value="1"/>
</dbReference>
<dbReference type="GO" id="GO:0000278">
    <property type="term" value="P:mitotic cell cycle"/>
    <property type="evidence" value="ECO:0007669"/>
    <property type="project" value="TreeGrafter"/>
</dbReference>
<dbReference type="PANTHER" id="PTHR22706">
    <property type="entry name" value="ASSEMBLY FACTOR FOR SPINDLE MICROTUBULES"/>
    <property type="match status" value="1"/>
</dbReference>
<dbReference type="Pfam" id="PF00612">
    <property type="entry name" value="IQ"/>
    <property type="match status" value="10"/>
</dbReference>
<dbReference type="PANTHER" id="PTHR22706:SF1">
    <property type="entry name" value="ASSEMBLY FACTOR FOR SPINDLE MICROTUBULES"/>
    <property type="match status" value="1"/>
</dbReference>
<dbReference type="InterPro" id="IPR013783">
    <property type="entry name" value="Ig-like_fold"/>
</dbReference>
<feature type="region of interest" description="Disordered" evidence="12">
    <location>
        <begin position="132"/>
        <end position="216"/>
    </location>
</feature>
<comment type="subcellular location">
    <subcellularLocation>
        <location evidence="2">Cytoplasm</location>
    </subcellularLocation>
    <subcellularLocation>
        <location evidence="1">Nucleus</location>
    </subcellularLocation>
</comment>
<dbReference type="InterPro" id="IPR001715">
    <property type="entry name" value="CH_dom"/>
</dbReference>
<dbReference type="CDD" id="cd21223">
    <property type="entry name" value="CH_ASPM_rpt1"/>
    <property type="match status" value="1"/>
</dbReference>
<sequence length="2132" mass="247652">MFFQINVTPKAQNATAAQEKAPEVQAVLVLAPFQPQPRLNIETSENIQGQTSLVIKNTSNRPLNVKVSKPPPEDRCVILSASEMVIPPESSSTLFLSWTPLKAGSWRDTLQLTDSRRLKYDIPLTTTCISKKSSKTLKPHSQKILAPCNSNPPLLHRKSQQKVPANKENISRSQKLPSNSFLKASQSSTLASTGENSILKPSNVRANKNNQNPYRSHQNLEENHRNFHQHLDISGVLNSSSFQLTPLKSTKPNNNPQDFDFSPRDTSSISPGQPSLPHRRDTYLNPDPKFCRVPPLEPVSQEPEEDFDDSLSPRPEDHREAGNFSALIDDLASFKTPQKSQESLENGGLTVTRTVREEITFSNNTFEISGSRGQLQFCFETPGGAGYAHNHTKNNNQHSENNGVHDLSGTSTSSRILMKNREYSSQDWSPGGAGHHQNHHSINYFPPETDTEGFLHPNHALGVPGNKNHQRNHDNHSRADHLHNFSGISASLNSLKSSQEDLVRQNRHGQSEPPEFPSFNPKRHSSVEDFTSSQNFHQLSNSPLDLSRQSDFDCFLRPTKHSKSFGRISPVCGSSPEPTRPISSSPIHSVRTSDTSTVQQVIEADLWLKDEPKTPLRHQKSISLESISEEPSFKRQTSLPHLNFNLNLTKTFTSPLKPTVFEISPTKKSSGSMRGFKSINYHRVSPKKPSRVMKGTRETQQILRKTKMHLNIQKGIPGVKIGKLSLAKLHKPKEKPKEVSVKLHNPEDLISSVFNPDPFAATMTEDPFLASSLYYDEKWMWNQEIEFKKWLNALLTPPEHLNADVDSGKVDVGKVWQSCRTKESIPLAETREAVSARYHTNHRLNTLRKGALMMFSKPEVRSVLSKTILSIEKGNLVVRQDKDLHRDIGLQKDILELFFSYNPLWLRIGLEVVYGETIPLASNNDLVGLTKFLLARFFNDPFLSEKFSHQNSTLKTPNFMPNLNKFILKKFLLLVYFLDVAKRGKLIGHDPCLFHKKALFKESREILLNFSRQTLSGVGDITKMLKPHGYVLTHKQTYLDEYDYAVKDLSVDLRDGVRLCRVMELIIGGKTLTSKCRAPAISRLQKVHNAEVALSALHEAGYVITGEIDAKSVADGHREKTMSLLWQIIYKFQAPRFEKAAKTLQKWWRAHLCYILVRNYLRRRRTNAVIIIQCCWRSYRAKKIFRALKTQRELELLQKNEAAKVIQTWWRSLKDRRAFLKTKTAAMTLQRAWRRYSTSKPYLQDLQRKKNAAVVIQRLFRSYKVMKSQRNDYLETRGAALMLQRWFRACSQGRKDLETFQSLKKSTILIQRTFRANKCMKFHRNNYLRVLSSVTTIQTWWRAHLLTKKTRNEFIIKKHSVRIISGWYSGLQLMKIERKSFLEKRKAAVVIQRAFRRFRETRRDRRHLKNVLKLSVILQTWWRKVRHQREFKIKQKSAVVIQKWFRSSKITKKLREDYLQLKLSAIVIQKNFRMKKTREKYLRMKRSVSTIEKWYSRTKTAKTVREEFLTKKNAVIVLQRWFRGLRETRKRQEEFLELRRNVLKVQTLWRAKILARKTRAEFLGIKNAVLNIQTISRGILARQRFRVLQDRERAAKILQGRWRARKIGQEIKKNYLKKRELIVCIQRRLRATLAARRCQREFEVLRKAVVVVQRRFRAQRVMRITRKSFLEKKMAVISLQSFVRMRKCHQEYQMLKTAVLVVQRRRRAHVLATSMRKDYLELKKATISVQKKFRAKLEGKRVREGFLRLKKSVILIQRTWRAKLRAWEREEAAVVLQTWWRSILIARRARNSFVMKRKSAVVIQRFFRGWRAARTKRKEFQQLRTASTVIQRAWRVFLARRRRRELINMRRNGVSVIVQWWRAITERRKLRAELRETLRWRNWAAGVIQATWRGYKVRKEQSSRIQELRIRSKRAAEAALPSTTVAYRLEEAMNGLMTFNNVGQLSMCLACIDSLTRLSIKGCVMFCKLQLVEKIYDLLEQSNRSLPWMDVCLRCTNILITLAKLPDTAGEVRKLEYMETIARLMNVTIKGQLELFLNLATLLWVVMGNEEFKKMVANDQRTVWLIRSACSAAVKKEKTPVKRKNTSMERIIVLPNPKPDWGLANRRPRCFLKVEHAVCVIMEMFGIQSFAV</sequence>
<keyword evidence="4" id="KW-0597">Phosphoprotein</keyword>
<accession>A0A9R1T401</accession>
<dbReference type="InterPro" id="IPR000048">
    <property type="entry name" value="IQ_motif_EF-hand-BS"/>
</dbReference>
<feature type="region of interest" description="Disordered" evidence="12">
    <location>
        <begin position="244"/>
        <end position="320"/>
    </location>
</feature>
<feature type="region of interest" description="Disordered" evidence="12">
    <location>
        <begin position="388"/>
        <end position="411"/>
    </location>
</feature>
<evidence type="ECO:0000256" key="11">
    <source>
        <dbReference type="ARBA" id="ARBA00023306"/>
    </source>
</evidence>
<dbReference type="CDD" id="cd23767">
    <property type="entry name" value="IQCD"/>
    <property type="match status" value="2"/>
</dbReference>
<reference evidence="15" key="1">
    <citation type="submission" date="2025-08" db="UniProtKB">
        <authorList>
            <consortium name="RefSeq"/>
        </authorList>
    </citation>
    <scope>IDENTIFICATION</scope>
    <source>
        <strain evidence="15">USDA-PBARC FA_bdor</strain>
        <tissue evidence="15">Whole organism</tissue>
    </source>
</reference>
<evidence type="ECO:0000256" key="1">
    <source>
        <dbReference type="ARBA" id="ARBA00004123"/>
    </source>
</evidence>
<evidence type="ECO:0000256" key="6">
    <source>
        <dbReference type="ARBA" id="ARBA00022737"/>
    </source>
</evidence>
<keyword evidence="6" id="KW-0677">Repeat</keyword>
<evidence type="ECO:0000256" key="7">
    <source>
        <dbReference type="ARBA" id="ARBA00022776"/>
    </source>
</evidence>
<dbReference type="Proteomes" id="UP000694866">
    <property type="component" value="Unplaced"/>
</dbReference>
<name>A0A9R1T401_9HYME</name>
<evidence type="ECO:0000313" key="14">
    <source>
        <dbReference type="Proteomes" id="UP000694866"/>
    </source>
</evidence>
<keyword evidence="9" id="KW-0175">Coiled coil</keyword>
<dbReference type="OrthoDB" id="2148418at2759"/>
<evidence type="ECO:0000259" key="13">
    <source>
        <dbReference type="PROSITE" id="PS50021"/>
    </source>
</evidence>
<feature type="region of interest" description="Disordered" evidence="12">
    <location>
        <begin position="423"/>
        <end position="481"/>
    </location>
</feature>
<feature type="compositionally biased region" description="Polar residues" evidence="12">
    <location>
        <begin position="581"/>
        <end position="595"/>
    </location>
</feature>
<dbReference type="GO" id="GO:0005737">
    <property type="term" value="C:cytoplasm"/>
    <property type="evidence" value="ECO:0007669"/>
    <property type="project" value="UniProtKB-SubCell"/>
</dbReference>
<keyword evidence="8" id="KW-0112">Calmodulin-binding</keyword>
<dbReference type="Gene3D" id="1.10.418.10">
    <property type="entry name" value="Calponin-like domain"/>
    <property type="match status" value="1"/>
</dbReference>
<feature type="compositionally biased region" description="Basic and acidic residues" evidence="12">
    <location>
        <begin position="471"/>
        <end position="481"/>
    </location>
</feature>
<dbReference type="GO" id="GO:0005516">
    <property type="term" value="F:calmodulin binding"/>
    <property type="evidence" value="ECO:0007669"/>
    <property type="project" value="UniProtKB-KW"/>
</dbReference>
<keyword evidence="7" id="KW-0498">Mitosis</keyword>
<dbReference type="KEGG" id="fas:105266085"/>
<organism evidence="14 15">
    <name type="scientific">Fopius arisanus</name>
    <dbReference type="NCBI Taxonomy" id="64838"/>
    <lineage>
        <taxon>Eukaryota</taxon>
        <taxon>Metazoa</taxon>
        <taxon>Ecdysozoa</taxon>
        <taxon>Arthropoda</taxon>
        <taxon>Hexapoda</taxon>
        <taxon>Insecta</taxon>
        <taxon>Pterygota</taxon>
        <taxon>Neoptera</taxon>
        <taxon>Endopterygota</taxon>
        <taxon>Hymenoptera</taxon>
        <taxon>Apocrita</taxon>
        <taxon>Ichneumonoidea</taxon>
        <taxon>Braconidae</taxon>
        <taxon>Opiinae</taxon>
        <taxon>Fopius</taxon>
    </lineage>
</organism>